<dbReference type="EMBL" id="CP000506">
    <property type="protein sequence ID" value="ABL79268.1"/>
    <property type="molecule type" value="Genomic_DNA"/>
</dbReference>
<gene>
    <name evidence="1" type="ordered locus">Tpen_1873</name>
</gene>
<organism evidence="1 2">
    <name type="scientific">Thermofilum pendens (strain DSM 2475 / Hrk 5)</name>
    <dbReference type="NCBI Taxonomy" id="368408"/>
    <lineage>
        <taxon>Archaea</taxon>
        <taxon>Thermoproteota</taxon>
        <taxon>Thermoprotei</taxon>
        <taxon>Thermofilales</taxon>
        <taxon>Thermofilaceae</taxon>
        <taxon>Thermofilum</taxon>
    </lineage>
</organism>
<dbReference type="RefSeq" id="WP_011751393.1">
    <property type="nucleotide sequence ID" value="NC_008696.1"/>
</dbReference>
<dbReference type="HOGENOM" id="CLU_3003358_0_0_2"/>
<reference evidence="2" key="1">
    <citation type="journal article" date="2008" name="J. Bacteriol.">
        <title>Genome sequence of Thermofilum pendens reveals an exceptional loss of biosynthetic pathways without genome reduction.</title>
        <authorList>
            <person name="Anderson I."/>
            <person name="Rodriguez J."/>
            <person name="Susanti D."/>
            <person name="Porat I."/>
            <person name="Reich C."/>
            <person name="Ulrich L.E."/>
            <person name="Elkins J.G."/>
            <person name="Mavromatis K."/>
            <person name="Lykidis A."/>
            <person name="Kim E."/>
            <person name="Thompson L.S."/>
            <person name="Nolan M."/>
            <person name="Land M."/>
            <person name="Copeland A."/>
            <person name="Lapidus A."/>
            <person name="Lucas S."/>
            <person name="Detter C."/>
            <person name="Zhulin I.B."/>
            <person name="Olsen G.J."/>
            <person name="Whitman W."/>
            <person name="Mukhopadhyay B."/>
            <person name="Bristow J."/>
            <person name="Kyrpides N."/>
        </authorList>
    </citation>
    <scope>NUCLEOTIDE SEQUENCE [LARGE SCALE GENOMIC DNA]</scope>
    <source>
        <strain evidence="2">DSM 2475 / Hrk 5</strain>
        <plasmid evidence="2">pTPEN01</plasmid>
    </source>
</reference>
<protein>
    <submittedName>
        <fullName evidence="1">Uncharacterized protein</fullName>
    </submittedName>
</protein>
<geneLocation type="plasmid" evidence="1 2">
    <name>pTPEN01</name>
</geneLocation>
<accession>A1S1D8</accession>
<evidence type="ECO:0000313" key="2">
    <source>
        <dbReference type="Proteomes" id="UP000000641"/>
    </source>
</evidence>
<keyword evidence="1" id="KW-0614">Plasmid</keyword>
<evidence type="ECO:0000313" key="1">
    <source>
        <dbReference type="EMBL" id="ABL79268.1"/>
    </source>
</evidence>
<dbReference type="EnsemblBacteria" id="ABL79268">
    <property type="protein sequence ID" value="ABL79268"/>
    <property type="gene ID" value="Tpen_1873"/>
</dbReference>
<dbReference type="Proteomes" id="UP000000641">
    <property type="component" value="Plasmid pTPEN01"/>
</dbReference>
<keyword evidence="2" id="KW-1185">Reference proteome</keyword>
<name>A1S1D8_THEPD</name>
<proteinExistence type="predicted"/>
<dbReference type="GeneID" id="58787012"/>
<dbReference type="KEGG" id="tpe:Tpen_1873"/>
<dbReference type="AlphaFoldDB" id="A1S1D8"/>
<sequence>MLELAVIKELQELRKELKDTVKEAIKEALREAIEELLQDPEVKQLVRDFLADVREY</sequence>